<sequence length="142" mass="16440">MVASMSQNTQFPLPKRDKDFLWSPPLMQSDVESSPSLYEHLHLPRAFRSRKSAFANCFSQDAHHEALASSIRHTYYILETISNVPDSAAVRDGPNFRTIHQHQIALTYMPYQKLSENNKLEKLEKMQQVNQECQGKTVPYSW</sequence>
<name>A0A834KIZ0_VESVU</name>
<reference evidence="1" key="1">
    <citation type="journal article" date="2020" name="G3 (Bethesda)">
        <title>High-Quality Assemblies for Three Invasive Social Wasps from the &lt;i&gt;Vespula&lt;/i&gt; Genus.</title>
        <authorList>
            <person name="Harrop T.W.R."/>
            <person name="Guhlin J."/>
            <person name="McLaughlin G.M."/>
            <person name="Permina E."/>
            <person name="Stockwell P."/>
            <person name="Gilligan J."/>
            <person name="Le Lec M.F."/>
            <person name="Gruber M.A.M."/>
            <person name="Quinn O."/>
            <person name="Lovegrove M."/>
            <person name="Duncan E.J."/>
            <person name="Remnant E.J."/>
            <person name="Van Eeckhoven J."/>
            <person name="Graham B."/>
            <person name="Knapp R.A."/>
            <person name="Langford K.W."/>
            <person name="Kronenberg Z."/>
            <person name="Press M.O."/>
            <person name="Eacker S.M."/>
            <person name="Wilson-Rankin E.E."/>
            <person name="Purcell J."/>
            <person name="Lester P.J."/>
            <person name="Dearden P.K."/>
        </authorList>
    </citation>
    <scope>NUCLEOTIDE SEQUENCE</scope>
    <source>
        <strain evidence="1">Marl-1</strain>
    </source>
</reference>
<accession>A0A834KIZ0</accession>
<evidence type="ECO:0000313" key="1">
    <source>
        <dbReference type="EMBL" id="KAF7407578.1"/>
    </source>
</evidence>
<proteinExistence type="predicted"/>
<protein>
    <submittedName>
        <fullName evidence="1">Uncharacterized protein</fullName>
    </submittedName>
</protein>
<comment type="caution">
    <text evidence="1">The sequence shown here is derived from an EMBL/GenBank/DDBJ whole genome shotgun (WGS) entry which is preliminary data.</text>
</comment>
<dbReference type="AlphaFoldDB" id="A0A834KIZ0"/>
<organism evidence="1 2">
    <name type="scientific">Vespula vulgaris</name>
    <name type="common">Yellow jacket</name>
    <name type="synonym">Wasp</name>
    <dbReference type="NCBI Taxonomy" id="7454"/>
    <lineage>
        <taxon>Eukaryota</taxon>
        <taxon>Metazoa</taxon>
        <taxon>Ecdysozoa</taxon>
        <taxon>Arthropoda</taxon>
        <taxon>Hexapoda</taxon>
        <taxon>Insecta</taxon>
        <taxon>Pterygota</taxon>
        <taxon>Neoptera</taxon>
        <taxon>Endopterygota</taxon>
        <taxon>Hymenoptera</taxon>
        <taxon>Apocrita</taxon>
        <taxon>Aculeata</taxon>
        <taxon>Vespoidea</taxon>
        <taxon>Vespidae</taxon>
        <taxon>Vespinae</taxon>
        <taxon>Vespula</taxon>
    </lineage>
</organism>
<gene>
    <name evidence="1" type="ORF">HZH66_002115</name>
</gene>
<dbReference type="EMBL" id="JACSEA010000002">
    <property type="protein sequence ID" value="KAF7407578.1"/>
    <property type="molecule type" value="Genomic_DNA"/>
</dbReference>
<dbReference type="Proteomes" id="UP000614350">
    <property type="component" value="Unassembled WGS sequence"/>
</dbReference>
<evidence type="ECO:0000313" key="2">
    <source>
        <dbReference type="Proteomes" id="UP000614350"/>
    </source>
</evidence>
<keyword evidence="2" id="KW-1185">Reference proteome</keyword>